<dbReference type="InterPro" id="IPR034732">
    <property type="entry name" value="EPHD"/>
</dbReference>
<dbReference type="InterPro" id="IPR001965">
    <property type="entry name" value="Znf_PHD"/>
</dbReference>
<dbReference type="SMART" id="SM00545">
    <property type="entry name" value="JmjN"/>
    <property type="match status" value="1"/>
</dbReference>
<keyword evidence="12" id="KW-0560">Oxidoreductase</keyword>
<dbReference type="SMART" id="SM00333">
    <property type="entry name" value="TUDOR"/>
    <property type="match status" value="1"/>
</dbReference>
<evidence type="ECO:0000256" key="24">
    <source>
        <dbReference type="SAM" id="MobiDB-lite"/>
    </source>
</evidence>
<keyword evidence="6" id="KW-0677">Repeat</keyword>
<evidence type="ECO:0000256" key="13">
    <source>
        <dbReference type="ARBA" id="ARBA00023004"/>
    </source>
</evidence>
<evidence type="ECO:0000256" key="16">
    <source>
        <dbReference type="ARBA" id="ARBA00023242"/>
    </source>
</evidence>
<dbReference type="PANTHER" id="PTHR10694:SF7">
    <property type="entry name" value="[HISTONE H3]-TRIMETHYL-L-LYSINE(9) DEMETHYLASE"/>
    <property type="match status" value="1"/>
</dbReference>
<dbReference type="GO" id="GO:0010468">
    <property type="term" value="P:regulation of gene expression"/>
    <property type="evidence" value="ECO:0007669"/>
    <property type="project" value="TreeGrafter"/>
</dbReference>
<keyword evidence="11" id="KW-0007">Acetylation</keyword>
<evidence type="ECO:0000259" key="25">
    <source>
        <dbReference type="PROSITE" id="PS51183"/>
    </source>
</evidence>
<dbReference type="PROSITE" id="PS51184">
    <property type="entry name" value="JMJC"/>
    <property type="match status" value="1"/>
</dbReference>
<dbReference type="InterPro" id="IPR002999">
    <property type="entry name" value="Tudor"/>
</dbReference>
<evidence type="ECO:0000256" key="2">
    <source>
        <dbReference type="ARBA" id="ARBA00004123"/>
    </source>
</evidence>
<evidence type="ECO:0000256" key="18">
    <source>
        <dbReference type="ARBA" id="ARBA00054423"/>
    </source>
</evidence>
<comment type="similarity">
    <text evidence="3">Belongs to the JHDM3 histone demethylase family.</text>
</comment>
<evidence type="ECO:0000256" key="22">
    <source>
        <dbReference type="ARBA" id="ARBA00082446"/>
    </source>
</evidence>
<feature type="compositionally biased region" description="Basic residues" evidence="24">
    <location>
        <begin position="594"/>
        <end position="604"/>
    </location>
</feature>
<evidence type="ECO:0000256" key="9">
    <source>
        <dbReference type="ARBA" id="ARBA00022853"/>
    </source>
</evidence>
<evidence type="ECO:0000313" key="29">
    <source>
        <dbReference type="Proteomes" id="UP000261620"/>
    </source>
</evidence>
<evidence type="ECO:0000256" key="20">
    <source>
        <dbReference type="ARBA" id="ARBA00076122"/>
    </source>
</evidence>
<feature type="region of interest" description="Disordered" evidence="24">
    <location>
        <begin position="1"/>
        <end position="38"/>
    </location>
</feature>
<evidence type="ECO:0000256" key="15">
    <source>
        <dbReference type="ARBA" id="ARBA00023163"/>
    </source>
</evidence>
<evidence type="ECO:0000256" key="14">
    <source>
        <dbReference type="ARBA" id="ARBA00023015"/>
    </source>
</evidence>
<dbReference type="GO" id="GO:0005634">
    <property type="term" value="C:nucleus"/>
    <property type="evidence" value="ECO:0007669"/>
    <property type="project" value="UniProtKB-SubCell"/>
</dbReference>
<evidence type="ECO:0000256" key="7">
    <source>
        <dbReference type="ARBA" id="ARBA00022771"/>
    </source>
</evidence>
<dbReference type="InterPro" id="IPR003347">
    <property type="entry name" value="JmjC_dom"/>
</dbReference>
<reference evidence="28" key="2">
    <citation type="submission" date="2025-09" db="UniProtKB">
        <authorList>
            <consortium name="Ensembl"/>
        </authorList>
    </citation>
    <scope>IDENTIFICATION</scope>
</reference>
<reference evidence="28" key="1">
    <citation type="submission" date="2025-08" db="UniProtKB">
        <authorList>
            <consortium name="Ensembl"/>
        </authorList>
    </citation>
    <scope>IDENTIFICATION</scope>
</reference>
<comment type="catalytic activity">
    <reaction evidence="17">
        <text>N(6),N(6),N(6)-trimethyl-L-lysyl(9)-[histone H3] + 2 2-oxoglutarate + 2 O2 = N(6)-methyl-L-lysyl(9)-[histone H3] + 2 formaldehyde + 2 succinate + 2 CO2</text>
        <dbReference type="Rhea" id="RHEA:60200"/>
        <dbReference type="Rhea" id="RHEA-COMP:15538"/>
        <dbReference type="Rhea" id="RHEA-COMP:15542"/>
        <dbReference type="ChEBI" id="CHEBI:15379"/>
        <dbReference type="ChEBI" id="CHEBI:16526"/>
        <dbReference type="ChEBI" id="CHEBI:16810"/>
        <dbReference type="ChEBI" id="CHEBI:16842"/>
        <dbReference type="ChEBI" id="CHEBI:30031"/>
        <dbReference type="ChEBI" id="CHEBI:61929"/>
        <dbReference type="ChEBI" id="CHEBI:61961"/>
        <dbReference type="EC" id="1.14.11.66"/>
    </reaction>
</comment>
<dbReference type="Pfam" id="PF02375">
    <property type="entry name" value="JmjN"/>
    <property type="match status" value="1"/>
</dbReference>
<dbReference type="Pfam" id="PF13832">
    <property type="entry name" value="zf-HC5HC2H_2"/>
    <property type="match status" value="1"/>
</dbReference>
<keyword evidence="5" id="KW-0479">Metal-binding</keyword>
<keyword evidence="23" id="KW-0175">Coiled coil</keyword>
<dbReference type="GO" id="GO:0008270">
    <property type="term" value="F:zinc ion binding"/>
    <property type="evidence" value="ECO:0007669"/>
    <property type="project" value="UniProtKB-KW"/>
</dbReference>
<keyword evidence="14" id="KW-0805">Transcription regulation</keyword>
<feature type="region of interest" description="Disordered" evidence="24">
    <location>
        <begin position="584"/>
        <end position="629"/>
    </location>
</feature>
<evidence type="ECO:0000256" key="23">
    <source>
        <dbReference type="SAM" id="Coils"/>
    </source>
</evidence>
<evidence type="ECO:0000256" key="1">
    <source>
        <dbReference type="ARBA" id="ARBA00001954"/>
    </source>
</evidence>
<evidence type="ECO:0000259" key="27">
    <source>
        <dbReference type="PROSITE" id="PS51805"/>
    </source>
</evidence>
<dbReference type="EC" id="1.14.11.66" evidence="4"/>
<keyword evidence="15" id="KW-0804">Transcription</keyword>
<accession>A0A3Q3WFA9</accession>
<keyword evidence="8" id="KW-0862">Zinc</keyword>
<evidence type="ECO:0000256" key="5">
    <source>
        <dbReference type="ARBA" id="ARBA00022723"/>
    </source>
</evidence>
<protein>
    <recommendedName>
        <fullName evidence="19">Lysine-specific demethylase 4B</fullName>
        <ecNumber evidence="4">1.14.11.66</ecNumber>
    </recommendedName>
    <alternativeName>
        <fullName evidence="20">JmjC domain-containing histone demethylation protein 3B</fullName>
    </alternativeName>
    <alternativeName>
        <fullName evidence="21">Jumonji domain-containing protein 2B</fullName>
    </alternativeName>
    <alternativeName>
        <fullName evidence="22">[histone H3]-trimethyl-L-lysine(9) demethylase 4B</fullName>
    </alternativeName>
</protein>
<evidence type="ECO:0000256" key="17">
    <source>
        <dbReference type="ARBA" id="ARBA00049349"/>
    </source>
</evidence>
<sequence>MVPAPYPPPVSPFNTAPASPPVFSSIAAQEQIPTQEPAIAETPEGAVTSEYDTAPELTLAQSADLDMAPSLALGLELPPSPMLPAQPSLSSKNPSCKIMTFRPTMEEFKDFAKYIVYMESQGAHRAGLAKVIPPEGWKPRKSYDTIEDMVIPAPIMQVVTGQSGLFTQYNIQKKSMTVGEYRKLANSKKYCTPRHKDFDDLERKYWKNLTFVSPIYGADVSGSIYDEDIQEWNIGHLNTLLDMVEQECGIVIEGVNTPYLYFGMWKTTFAWHTEDMDLYSINYLHFGQSKSWYAVPPEHGKRLERLAQGFFPGSSQGCDAFLRHKMTLISPSILKKYGIPFDRITQNEGEFMITFPYGYHAGFNHGFNCAESTNFATLRWVDYGKMATQCSCRKDMVKISMDVFVRCLQPDRYDLWKQGKDNTVLDHLKATDLSSPELECWRQHRVTHRANLLRRAMQKMKQVRRLKLEEVKVLAEEGIELNAAEYQRQVEEREAQRRQDREERLAREAMMTLEAMEREEQKAAEAAAKAVETVAVTKDIEKKKHKKPKKITNTHNSITGFEKAFEKFATAGVKNSKNTAFIDTEVGNPLTPKQKVKKSRRHPLGKPPMRSPLSILKQDPTTDKELSPTMPLESDMKKQEHLWQNQSPNFLAEKAFNAAVAALQPHCAICSLFCPYTKPNKDVLISNGVFRPSFPRHGSQTRPLVPEMCFSVGACNTEPPPTNSLIGEDGTSVLLCCSSCQMQVHASKICAILFSIPLTAETASSSAFFQECCLCNLRGGALKTTTDNRWVHVICAIAVAEARFVNAIDREPVDVSAIPESRKNLKCVFCHSKNASPNRGACIQCSYEKCATSFHVTCAQIAGVVMTPADWPYVVSVTCHKHKRVPSKVKSITLGQTVIGRNSDGWYYHCTIIGIATQTFYEVNFDDGSYCDNLHPENILSHDCLRTGPPDIGELILVSMPDNQVLNASFVKQHVHKFYQVRTNLLVTQLDHLQAKLRISDRLSKVVSLVSECLSRSDGFSFILHFLSVVIQKSAETSLLVCLPSLFKICKDCESCVACPQL</sequence>
<keyword evidence="7" id="KW-0863">Zinc-finger</keyword>
<comment type="function">
    <text evidence="18">Histone demethylase that specifically demethylates 'Lys-9' of histone H3, thereby playing a role in histone code. Does not demethylate histone H3 'Lys-4', H3 'Lys-27', H3 'Lys-36' nor H4 'Lys-20'. Only able to demethylate trimethylated H3 'Lys-9', with a weaker activity than KDM4A, KDM4C and KDM4D. Demethylation of Lys residue generates formaldehyde and succinate. Plays a critical role in the development of the central nervous system (CNS).</text>
</comment>
<evidence type="ECO:0000256" key="3">
    <source>
        <dbReference type="ARBA" id="ARBA00009711"/>
    </source>
</evidence>
<dbReference type="STRING" id="94237.ENSMMOP00000010832"/>
<evidence type="ECO:0000259" key="26">
    <source>
        <dbReference type="PROSITE" id="PS51184"/>
    </source>
</evidence>
<dbReference type="Ensembl" id="ENSMMOT00000011016.1">
    <property type="protein sequence ID" value="ENSMMOP00000010832.1"/>
    <property type="gene ID" value="ENSMMOG00000008350.1"/>
</dbReference>
<evidence type="ECO:0000256" key="8">
    <source>
        <dbReference type="ARBA" id="ARBA00022833"/>
    </source>
</evidence>
<dbReference type="PROSITE" id="PS51183">
    <property type="entry name" value="JMJN"/>
    <property type="match status" value="1"/>
</dbReference>
<dbReference type="OMA" id="KFYQVEF"/>
<evidence type="ECO:0000256" key="19">
    <source>
        <dbReference type="ARBA" id="ARBA00069270"/>
    </source>
</evidence>
<dbReference type="Gene3D" id="3.10.330.70">
    <property type="match status" value="1"/>
</dbReference>
<keyword evidence="13" id="KW-0408">Iron</keyword>
<evidence type="ECO:0000256" key="6">
    <source>
        <dbReference type="ARBA" id="ARBA00022737"/>
    </source>
</evidence>
<dbReference type="Gene3D" id="3.30.40.10">
    <property type="entry name" value="Zinc/RING finger domain, C3HC4 (zinc finger)"/>
    <property type="match status" value="1"/>
</dbReference>
<comment type="cofactor">
    <cofactor evidence="1">
        <name>Fe(2+)</name>
        <dbReference type="ChEBI" id="CHEBI:29033"/>
    </cofactor>
</comment>
<dbReference type="FunFam" id="2.60.120.650:FF:000003">
    <property type="entry name" value="Lysine-specific demethylase 4D"/>
    <property type="match status" value="1"/>
</dbReference>
<feature type="domain" description="PHD-type" evidence="27">
    <location>
        <begin position="769"/>
        <end position="883"/>
    </location>
</feature>
<dbReference type="GO" id="GO:0140684">
    <property type="term" value="F:histone H3K9me2/H3K9me3 demethylase activity"/>
    <property type="evidence" value="ECO:0007669"/>
    <property type="project" value="UniProtKB-EC"/>
</dbReference>
<evidence type="ECO:0000256" key="12">
    <source>
        <dbReference type="ARBA" id="ARBA00023002"/>
    </source>
</evidence>
<dbReference type="SUPFAM" id="SSF51197">
    <property type="entry name" value="Clavaminate synthase-like"/>
    <property type="match status" value="1"/>
</dbReference>
<dbReference type="FunFam" id="3.30.40.10:FF:000029">
    <property type="entry name" value="lysine-specific demethylase 4C isoform X1"/>
    <property type="match status" value="1"/>
</dbReference>
<dbReference type="FunFam" id="3.10.330.70:FF:000001">
    <property type="entry name" value="Putative lysine-specific demethylase 4a"/>
    <property type="match status" value="1"/>
</dbReference>
<name>A0A3Q3WFA9_MOLML</name>
<dbReference type="Pfam" id="PF02373">
    <property type="entry name" value="JmjC"/>
    <property type="match status" value="1"/>
</dbReference>
<dbReference type="InterPro" id="IPR013083">
    <property type="entry name" value="Znf_RING/FYVE/PHD"/>
</dbReference>
<keyword evidence="9" id="KW-0156">Chromatin regulator</keyword>
<comment type="subcellular location">
    <subcellularLocation>
        <location evidence="2">Nucleus</location>
    </subcellularLocation>
</comment>
<evidence type="ECO:0000256" key="11">
    <source>
        <dbReference type="ARBA" id="ARBA00022990"/>
    </source>
</evidence>
<dbReference type="SUPFAM" id="SSF63748">
    <property type="entry name" value="Tudor/PWWP/MBT"/>
    <property type="match status" value="1"/>
</dbReference>
<evidence type="ECO:0000256" key="4">
    <source>
        <dbReference type="ARBA" id="ARBA00012900"/>
    </source>
</evidence>
<keyword evidence="10" id="KW-0223">Dioxygenase</keyword>
<dbReference type="Gene3D" id="2.30.30.140">
    <property type="match status" value="1"/>
</dbReference>
<dbReference type="AlphaFoldDB" id="A0A3Q3WFA9"/>
<dbReference type="InterPro" id="IPR040477">
    <property type="entry name" value="KDM4-like_Tudor"/>
</dbReference>
<dbReference type="Proteomes" id="UP000261620">
    <property type="component" value="Unplaced"/>
</dbReference>
<dbReference type="PROSITE" id="PS51805">
    <property type="entry name" value="EPHD"/>
    <property type="match status" value="1"/>
</dbReference>
<evidence type="ECO:0000313" key="28">
    <source>
        <dbReference type="Ensembl" id="ENSMMOP00000010832.1"/>
    </source>
</evidence>
<dbReference type="SMART" id="SM00558">
    <property type="entry name" value="JmjC"/>
    <property type="match status" value="1"/>
</dbReference>
<proteinExistence type="inferred from homology"/>
<feature type="coiled-coil region" evidence="23">
    <location>
        <begin position="449"/>
        <end position="533"/>
    </location>
</feature>
<dbReference type="PANTHER" id="PTHR10694">
    <property type="entry name" value="LYSINE-SPECIFIC DEMETHYLASE"/>
    <property type="match status" value="1"/>
</dbReference>
<dbReference type="SMART" id="SM00249">
    <property type="entry name" value="PHD"/>
    <property type="match status" value="1"/>
</dbReference>
<evidence type="ECO:0000256" key="10">
    <source>
        <dbReference type="ARBA" id="ARBA00022964"/>
    </source>
</evidence>
<dbReference type="Pfam" id="PF18104">
    <property type="entry name" value="Tudor_2"/>
    <property type="match status" value="1"/>
</dbReference>
<dbReference type="Gene3D" id="2.60.120.650">
    <property type="entry name" value="Cupin"/>
    <property type="match status" value="1"/>
</dbReference>
<keyword evidence="29" id="KW-1185">Reference proteome</keyword>
<organism evidence="28 29">
    <name type="scientific">Mola mola</name>
    <name type="common">Ocean sunfish</name>
    <name type="synonym">Tetraodon mola</name>
    <dbReference type="NCBI Taxonomy" id="94237"/>
    <lineage>
        <taxon>Eukaryota</taxon>
        <taxon>Metazoa</taxon>
        <taxon>Chordata</taxon>
        <taxon>Craniata</taxon>
        <taxon>Vertebrata</taxon>
        <taxon>Euteleostomi</taxon>
        <taxon>Actinopterygii</taxon>
        <taxon>Neopterygii</taxon>
        <taxon>Teleostei</taxon>
        <taxon>Neoteleostei</taxon>
        <taxon>Acanthomorphata</taxon>
        <taxon>Eupercaria</taxon>
        <taxon>Tetraodontiformes</taxon>
        <taxon>Molidae</taxon>
        <taxon>Mola</taxon>
    </lineage>
</organism>
<dbReference type="GO" id="GO:0000785">
    <property type="term" value="C:chromatin"/>
    <property type="evidence" value="ECO:0007669"/>
    <property type="project" value="TreeGrafter"/>
</dbReference>
<feature type="domain" description="JmjC" evidence="26">
    <location>
        <begin position="226"/>
        <end position="392"/>
    </location>
</feature>
<feature type="compositionally biased region" description="Pro residues" evidence="24">
    <location>
        <begin position="1"/>
        <end position="11"/>
    </location>
</feature>
<evidence type="ECO:0000256" key="21">
    <source>
        <dbReference type="ARBA" id="ARBA00080011"/>
    </source>
</evidence>
<feature type="domain" description="JmjN" evidence="25">
    <location>
        <begin position="98"/>
        <end position="140"/>
    </location>
</feature>
<keyword evidence="16" id="KW-0539">Nucleus</keyword>
<dbReference type="InterPro" id="IPR003349">
    <property type="entry name" value="JmjN"/>
</dbReference>